<dbReference type="OrthoDB" id="2962993at2759"/>
<dbReference type="PANTHER" id="PTHR43791">
    <property type="entry name" value="PERMEASE-RELATED"/>
    <property type="match status" value="1"/>
</dbReference>
<evidence type="ECO:0000313" key="7">
    <source>
        <dbReference type="EMBL" id="OJJ64037.1"/>
    </source>
</evidence>
<keyword evidence="5 6" id="KW-0472">Membrane</keyword>
<feature type="transmembrane region" description="Helical" evidence="6">
    <location>
        <begin position="208"/>
        <end position="227"/>
    </location>
</feature>
<feature type="transmembrane region" description="Helical" evidence="6">
    <location>
        <begin position="303"/>
        <end position="320"/>
    </location>
</feature>
<feature type="transmembrane region" description="Helical" evidence="6">
    <location>
        <begin position="78"/>
        <end position="98"/>
    </location>
</feature>
<protein>
    <recommendedName>
        <fullName evidence="9">Major facilitator superfamily (MFS) profile domain-containing protein</fullName>
    </recommendedName>
</protein>
<feature type="transmembrane region" description="Helical" evidence="6">
    <location>
        <begin position="268"/>
        <end position="291"/>
    </location>
</feature>
<dbReference type="Gene3D" id="1.20.1250.20">
    <property type="entry name" value="MFS general substrate transporter like domains"/>
    <property type="match status" value="1"/>
</dbReference>
<dbReference type="RefSeq" id="XP_040707843.1">
    <property type="nucleotide sequence ID" value="XM_040848720.1"/>
</dbReference>
<proteinExistence type="predicted"/>
<dbReference type="STRING" id="1036612.A0A1L9TX73"/>
<comment type="subcellular location">
    <subcellularLocation>
        <location evidence="1">Membrane</location>
        <topology evidence="1">Multi-pass membrane protein</topology>
    </subcellularLocation>
</comment>
<keyword evidence="3 6" id="KW-0812">Transmembrane</keyword>
<dbReference type="FunFam" id="1.20.1250.20:FF:000057">
    <property type="entry name" value="MFS general substrate transporter"/>
    <property type="match status" value="1"/>
</dbReference>
<reference evidence="8" key="1">
    <citation type="journal article" date="2017" name="Genome Biol.">
        <title>Comparative genomics reveals high biological diversity and specific adaptations in the industrially and medically important fungal genus Aspergillus.</title>
        <authorList>
            <person name="de Vries R.P."/>
            <person name="Riley R."/>
            <person name="Wiebenga A."/>
            <person name="Aguilar-Osorio G."/>
            <person name="Amillis S."/>
            <person name="Uchima C.A."/>
            <person name="Anderluh G."/>
            <person name="Asadollahi M."/>
            <person name="Askin M."/>
            <person name="Barry K."/>
            <person name="Battaglia E."/>
            <person name="Bayram O."/>
            <person name="Benocci T."/>
            <person name="Braus-Stromeyer S.A."/>
            <person name="Caldana C."/>
            <person name="Canovas D."/>
            <person name="Cerqueira G.C."/>
            <person name="Chen F."/>
            <person name="Chen W."/>
            <person name="Choi C."/>
            <person name="Clum A."/>
            <person name="Dos Santos R.A."/>
            <person name="Damasio A.R."/>
            <person name="Diallinas G."/>
            <person name="Emri T."/>
            <person name="Fekete E."/>
            <person name="Flipphi M."/>
            <person name="Freyberg S."/>
            <person name="Gallo A."/>
            <person name="Gournas C."/>
            <person name="Habgood R."/>
            <person name="Hainaut M."/>
            <person name="Harispe M.L."/>
            <person name="Henrissat B."/>
            <person name="Hilden K.S."/>
            <person name="Hope R."/>
            <person name="Hossain A."/>
            <person name="Karabika E."/>
            <person name="Karaffa L."/>
            <person name="Karanyi Z."/>
            <person name="Krasevec N."/>
            <person name="Kuo A."/>
            <person name="Kusch H."/>
            <person name="LaButti K."/>
            <person name="Lagendijk E.L."/>
            <person name="Lapidus A."/>
            <person name="Levasseur A."/>
            <person name="Lindquist E."/>
            <person name="Lipzen A."/>
            <person name="Logrieco A.F."/>
            <person name="MacCabe A."/>
            <person name="Maekelae M.R."/>
            <person name="Malavazi I."/>
            <person name="Melin P."/>
            <person name="Meyer V."/>
            <person name="Mielnichuk N."/>
            <person name="Miskei M."/>
            <person name="Molnar A.P."/>
            <person name="Mule G."/>
            <person name="Ngan C.Y."/>
            <person name="Orejas M."/>
            <person name="Orosz E."/>
            <person name="Ouedraogo J.P."/>
            <person name="Overkamp K.M."/>
            <person name="Park H.-S."/>
            <person name="Perrone G."/>
            <person name="Piumi F."/>
            <person name="Punt P.J."/>
            <person name="Ram A.F."/>
            <person name="Ramon A."/>
            <person name="Rauscher S."/>
            <person name="Record E."/>
            <person name="Riano-Pachon D.M."/>
            <person name="Robert V."/>
            <person name="Roehrig J."/>
            <person name="Ruller R."/>
            <person name="Salamov A."/>
            <person name="Salih N.S."/>
            <person name="Samson R.A."/>
            <person name="Sandor E."/>
            <person name="Sanguinetti M."/>
            <person name="Schuetze T."/>
            <person name="Sepcic K."/>
            <person name="Shelest E."/>
            <person name="Sherlock G."/>
            <person name="Sophianopoulou V."/>
            <person name="Squina F.M."/>
            <person name="Sun H."/>
            <person name="Susca A."/>
            <person name="Todd R.B."/>
            <person name="Tsang A."/>
            <person name="Unkles S.E."/>
            <person name="van de Wiele N."/>
            <person name="van Rossen-Uffink D."/>
            <person name="Oliveira J.V."/>
            <person name="Vesth T.C."/>
            <person name="Visser J."/>
            <person name="Yu J.-H."/>
            <person name="Zhou M."/>
            <person name="Andersen M.R."/>
            <person name="Archer D.B."/>
            <person name="Baker S.E."/>
            <person name="Benoit I."/>
            <person name="Brakhage A.A."/>
            <person name="Braus G.H."/>
            <person name="Fischer R."/>
            <person name="Frisvad J.C."/>
            <person name="Goldman G.H."/>
            <person name="Houbraken J."/>
            <person name="Oakley B."/>
            <person name="Pocsi I."/>
            <person name="Scazzocchio C."/>
            <person name="Seiboth B."/>
            <person name="vanKuyk P.A."/>
            <person name="Wortman J."/>
            <person name="Dyer P.S."/>
            <person name="Grigoriev I.V."/>
        </authorList>
    </citation>
    <scope>NUCLEOTIDE SEQUENCE [LARGE SCALE GENOMIC DNA]</scope>
    <source>
        <strain evidence="8">CBS 593.65</strain>
    </source>
</reference>
<accession>A0A1L9TX73</accession>
<keyword evidence="2" id="KW-0813">Transport</keyword>
<evidence type="ECO:0000256" key="5">
    <source>
        <dbReference type="ARBA" id="ARBA00023136"/>
    </source>
</evidence>
<dbReference type="VEuPathDB" id="FungiDB:ASPSYDRAFT_53623"/>
<evidence type="ECO:0000313" key="8">
    <source>
        <dbReference type="Proteomes" id="UP000184356"/>
    </source>
</evidence>
<dbReference type="GeneID" id="63764793"/>
<keyword evidence="8" id="KW-1185">Reference proteome</keyword>
<gene>
    <name evidence="7" type="ORF">ASPSYDRAFT_53623</name>
</gene>
<dbReference type="Pfam" id="PF07690">
    <property type="entry name" value="MFS_1"/>
    <property type="match status" value="1"/>
</dbReference>
<dbReference type="GO" id="GO:0022857">
    <property type="term" value="F:transmembrane transporter activity"/>
    <property type="evidence" value="ECO:0007669"/>
    <property type="project" value="InterPro"/>
</dbReference>
<dbReference type="SUPFAM" id="SSF103473">
    <property type="entry name" value="MFS general substrate transporter"/>
    <property type="match status" value="1"/>
</dbReference>
<feature type="transmembrane region" description="Helical" evidence="6">
    <location>
        <begin position="172"/>
        <end position="196"/>
    </location>
</feature>
<organism evidence="7 8">
    <name type="scientific">Aspergillus sydowii CBS 593.65</name>
    <dbReference type="NCBI Taxonomy" id="1036612"/>
    <lineage>
        <taxon>Eukaryota</taxon>
        <taxon>Fungi</taxon>
        <taxon>Dikarya</taxon>
        <taxon>Ascomycota</taxon>
        <taxon>Pezizomycotina</taxon>
        <taxon>Eurotiomycetes</taxon>
        <taxon>Eurotiomycetidae</taxon>
        <taxon>Eurotiales</taxon>
        <taxon>Aspergillaceae</taxon>
        <taxon>Aspergillus</taxon>
        <taxon>Aspergillus subgen. Nidulantes</taxon>
    </lineage>
</organism>
<feature type="transmembrane region" description="Helical" evidence="6">
    <location>
        <begin position="145"/>
        <end position="166"/>
    </location>
</feature>
<dbReference type="InterPro" id="IPR036259">
    <property type="entry name" value="MFS_trans_sf"/>
</dbReference>
<sequence length="403" mass="45538">MASYNAEVSHTITTDNIQVLGLRPDDAEFYMNYSPEARKRLLWKVDVRLVPMLAALYLSHLDRANIGNAKIEGLLTDLALDGVQWNVVLSIIFIPYILLEVPSNWLLKSLSQPSTYLGILITGWGIVMTLTGVVQNFAGLAVNRIFLGIFETGFFPGSIYLFTFWYMPKELFGRLALFHCASALAGAFSGLLAAGIARMDGVGRQEGWRWIFIIELLATVILGVSWLEPEEIRYLELQHFIKEGGHFKDKKKKIPWNYIKETMLNWRMYGFLMTVTPYIAGAISAVFFSILSDSFYWRMPFEHIGPAYFAVVLATVGFYPTYPSTASWMANNLAPSSWRAIGTVFNISIAIVGGIVGSFMYVERENPYYYTGFGLSESDIRGEYTDEKLLETGNKSPFFKYTI</sequence>
<evidence type="ECO:0000256" key="2">
    <source>
        <dbReference type="ARBA" id="ARBA00022448"/>
    </source>
</evidence>
<evidence type="ECO:0000256" key="1">
    <source>
        <dbReference type="ARBA" id="ARBA00004141"/>
    </source>
</evidence>
<evidence type="ECO:0000256" key="3">
    <source>
        <dbReference type="ARBA" id="ARBA00022692"/>
    </source>
</evidence>
<dbReference type="AlphaFoldDB" id="A0A1L9TX73"/>
<dbReference type="GO" id="GO:0016020">
    <property type="term" value="C:membrane"/>
    <property type="evidence" value="ECO:0007669"/>
    <property type="project" value="UniProtKB-SubCell"/>
</dbReference>
<name>A0A1L9TX73_9EURO</name>
<keyword evidence="4 6" id="KW-1133">Transmembrane helix</keyword>
<evidence type="ECO:0000256" key="6">
    <source>
        <dbReference type="SAM" id="Phobius"/>
    </source>
</evidence>
<feature type="transmembrane region" description="Helical" evidence="6">
    <location>
        <begin position="118"/>
        <end position="138"/>
    </location>
</feature>
<dbReference type="PANTHER" id="PTHR43791:SF54">
    <property type="entry name" value="MAJOR FACILITATOR SUPERFAMILY (MFS) PROFILE DOMAIN-CONTAINING PROTEIN-RELATED"/>
    <property type="match status" value="1"/>
</dbReference>
<dbReference type="InterPro" id="IPR011701">
    <property type="entry name" value="MFS"/>
</dbReference>
<evidence type="ECO:0000256" key="4">
    <source>
        <dbReference type="ARBA" id="ARBA00022989"/>
    </source>
</evidence>
<feature type="transmembrane region" description="Helical" evidence="6">
    <location>
        <begin position="340"/>
        <end position="362"/>
    </location>
</feature>
<dbReference type="EMBL" id="KV878582">
    <property type="protein sequence ID" value="OJJ64037.1"/>
    <property type="molecule type" value="Genomic_DNA"/>
</dbReference>
<evidence type="ECO:0008006" key="9">
    <source>
        <dbReference type="Google" id="ProtNLM"/>
    </source>
</evidence>
<dbReference type="Proteomes" id="UP000184356">
    <property type="component" value="Unassembled WGS sequence"/>
</dbReference>